<dbReference type="EMBL" id="ABGD02000025">
    <property type="protein sequence ID" value="EDS09818.1"/>
    <property type="molecule type" value="Genomic_DNA"/>
</dbReference>
<reference evidence="1" key="2">
    <citation type="submission" date="2013-09" db="EMBL/GenBank/DDBJ databases">
        <title>Draft genome sequence of Anaerotruncus colihominis(DSM 17241).</title>
        <authorList>
            <person name="Sudarsanam P."/>
            <person name="Ley R."/>
            <person name="Guruge J."/>
            <person name="Turnbaugh P.J."/>
            <person name="Mahowald M."/>
            <person name="Liep D."/>
            <person name="Gordon J."/>
        </authorList>
    </citation>
    <scope>NUCLEOTIDE SEQUENCE</scope>
    <source>
        <strain evidence="1">DSM 17241</strain>
    </source>
</reference>
<proteinExistence type="predicted"/>
<protein>
    <submittedName>
        <fullName evidence="1">Uncharacterized protein</fullName>
    </submittedName>
</protein>
<name>B0PEN5_9FIRM</name>
<keyword evidence="2" id="KW-1185">Reference proteome</keyword>
<evidence type="ECO:0000313" key="2">
    <source>
        <dbReference type="Proteomes" id="UP000003803"/>
    </source>
</evidence>
<gene>
    <name evidence="1" type="ORF">ANACOL_03263</name>
</gene>
<dbReference type="Proteomes" id="UP000003803">
    <property type="component" value="Unassembled WGS sequence"/>
</dbReference>
<comment type="caution">
    <text evidence="1">The sequence shown here is derived from an EMBL/GenBank/DDBJ whole genome shotgun (WGS) entry which is preliminary data.</text>
</comment>
<accession>B0PEN5</accession>
<evidence type="ECO:0000313" key="1">
    <source>
        <dbReference type="EMBL" id="EDS09818.1"/>
    </source>
</evidence>
<reference evidence="1" key="1">
    <citation type="submission" date="2007-11" db="EMBL/GenBank/DDBJ databases">
        <authorList>
            <person name="Fulton L."/>
            <person name="Clifton S."/>
            <person name="Fulton B."/>
            <person name="Xu J."/>
            <person name="Minx P."/>
            <person name="Pepin K.H."/>
            <person name="Johnson M."/>
            <person name="Thiruvilangam P."/>
            <person name="Bhonagiri V."/>
            <person name="Nash W.E."/>
            <person name="Mardis E.R."/>
            <person name="Wilson R.K."/>
        </authorList>
    </citation>
    <scope>NUCLEOTIDE SEQUENCE [LARGE SCALE GENOMIC DNA]</scope>
    <source>
        <strain evidence="1">DSM 17241</strain>
    </source>
</reference>
<dbReference type="HOGENOM" id="CLU_3283919_0_0_9"/>
<organism evidence="1 2">
    <name type="scientific">Anaerotruncus colihominis DSM 17241</name>
    <dbReference type="NCBI Taxonomy" id="445972"/>
    <lineage>
        <taxon>Bacteria</taxon>
        <taxon>Bacillati</taxon>
        <taxon>Bacillota</taxon>
        <taxon>Clostridia</taxon>
        <taxon>Eubacteriales</taxon>
        <taxon>Oscillospiraceae</taxon>
        <taxon>Anaerotruncus</taxon>
    </lineage>
</organism>
<dbReference type="AlphaFoldDB" id="B0PEN5"/>
<sequence length="40" mass="4517">MPRKQKTKDFFINSGSSCYTEPFISLLCGVAIEKQEVTYG</sequence>